<reference evidence="1 2" key="1">
    <citation type="journal article" date="2017" name="Nat. Commun.">
        <title>Genome assembly with in vitro proximity ligation data and whole-genome triplication in lettuce.</title>
        <authorList>
            <person name="Reyes-Chin-Wo S."/>
            <person name="Wang Z."/>
            <person name="Yang X."/>
            <person name="Kozik A."/>
            <person name="Arikit S."/>
            <person name="Song C."/>
            <person name="Xia L."/>
            <person name="Froenicke L."/>
            <person name="Lavelle D.O."/>
            <person name="Truco M.J."/>
            <person name="Xia R."/>
            <person name="Zhu S."/>
            <person name="Xu C."/>
            <person name="Xu H."/>
            <person name="Xu X."/>
            <person name="Cox K."/>
            <person name="Korf I."/>
            <person name="Meyers B.C."/>
            <person name="Michelmore R.W."/>
        </authorList>
    </citation>
    <scope>NUCLEOTIDE SEQUENCE [LARGE SCALE GENOMIC DNA]</scope>
    <source>
        <strain evidence="2">cv. Salinas</strain>
        <tissue evidence="1">Seedlings</tissue>
    </source>
</reference>
<proteinExistence type="predicted"/>
<comment type="caution">
    <text evidence="1">The sequence shown here is derived from an EMBL/GenBank/DDBJ whole genome shotgun (WGS) entry which is preliminary data.</text>
</comment>
<dbReference type="SUPFAM" id="SSF53098">
    <property type="entry name" value="Ribonuclease H-like"/>
    <property type="match status" value="1"/>
</dbReference>
<evidence type="ECO:0008006" key="3">
    <source>
        <dbReference type="Google" id="ProtNLM"/>
    </source>
</evidence>
<gene>
    <name evidence="1" type="ORF">LSAT_V11C400213910</name>
</gene>
<protein>
    <recommendedName>
        <fullName evidence="3">Reverse transcriptase Ty1/copia-type domain-containing protein</fullName>
    </recommendedName>
</protein>
<evidence type="ECO:0000313" key="2">
    <source>
        <dbReference type="Proteomes" id="UP000235145"/>
    </source>
</evidence>
<keyword evidence="2" id="KW-1185">Reference proteome</keyword>
<evidence type="ECO:0000313" key="1">
    <source>
        <dbReference type="EMBL" id="KAJ0213966.1"/>
    </source>
</evidence>
<organism evidence="1 2">
    <name type="scientific">Lactuca sativa</name>
    <name type="common">Garden lettuce</name>
    <dbReference type="NCBI Taxonomy" id="4236"/>
    <lineage>
        <taxon>Eukaryota</taxon>
        <taxon>Viridiplantae</taxon>
        <taxon>Streptophyta</taxon>
        <taxon>Embryophyta</taxon>
        <taxon>Tracheophyta</taxon>
        <taxon>Spermatophyta</taxon>
        <taxon>Magnoliopsida</taxon>
        <taxon>eudicotyledons</taxon>
        <taxon>Gunneridae</taxon>
        <taxon>Pentapetalae</taxon>
        <taxon>asterids</taxon>
        <taxon>campanulids</taxon>
        <taxon>Asterales</taxon>
        <taxon>Asteraceae</taxon>
        <taxon>Cichorioideae</taxon>
        <taxon>Cichorieae</taxon>
        <taxon>Lactucinae</taxon>
        <taxon>Lactuca</taxon>
    </lineage>
</organism>
<sequence length="84" mass="9673">MAVSRLTRDLQCAITFLPDLCYMQDLHSKKLTGAGECKALKFEANVPIKFWGECVLTTMYIINRLPSKVIKNKTPYEVLFWTKT</sequence>
<dbReference type="Proteomes" id="UP000235145">
    <property type="component" value="Unassembled WGS sequence"/>
</dbReference>
<dbReference type="EMBL" id="NBSK02000004">
    <property type="protein sequence ID" value="KAJ0213966.1"/>
    <property type="molecule type" value="Genomic_DNA"/>
</dbReference>
<name>A0A9R1XI57_LACSA</name>
<dbReference type="AlphaFoldDB" id="A0A9R1XI57"/>
<accession>A0A9R1XI57</accession>
<dbReference type="InterPro" id="IPR012337">
    <property type="entry name" value="RNaseH-like_sf"/>
</dbReference>